<dbReference type="SUPFAM" id="SSF52058">
    <property type="entry name" value="L domain-like"/>
    <property type="match status" value="1"/>
</dbReference>
<evidence type="ECO:0000259" key="3">
    <source>
        <dbReference type="SMART" id="SM00446"/>
    </source>
</evidence>
<evidence type="ECO:0000313" key="4">
    <source>
        <dbReference type="EMBL" id="OWF37178.1"/>
    </source>
</evidence>
<keyword evidence="5" id="KW-1185">Reference proteome</keyword>
<evidence type="ECO:0000313" key="5">
    <source>
        <dbReference type="Proteomes" id="UP000242188"/>
    </source>
</evidence>
<sequence>MSDSVSINAESAVSGETGSNVALSSAGVPLAIVPAYKHLQQQRKFQGPISELPELPSHRFQYSVWHDLRSGSLKGTELKAPRVREGPAEKGRAFYLLKDEDNQNIHHSLHGKQRVQHRTTLEDWNAATSASLCYQELHHQYQKDNFYRILGNLKNVEQLYLVDNSITTLASYSFPKCTVLNLNKNFISSFKKLPSIPKITCLTMEDNDVNSFRGLSSLSTLEQLYLRGNPISFVVNYRPKVFKMLPHLQVLDGVSKLEDDDVFVDEEDIPDQEPSRCVIA</sequence>
<dbReference type="AlphaFoldDB" id="A0A210PL09"/>
<name>A0A210PL09_MIZYE</name>
<dbReference type="PANTHER" id="PTHR18849">
    <property type="entry name" value="LEUCINE RICH REPEAT PROTEIN"/>
    <property type="match status" value="1"/>
</dbReference>
<dbReference type="InterPro" id="IPR003603">
    <property type="entry name" value="U2A'_phosphoprotein32A_C"/>
</dbReference>
<gene>
    <name evidence="4" type="ORF">KP79_PYT21305</name>
</gene>
<proteinExistence type="predicted"/>
<dbReference type="InterPro" id="IPR032675">
    <property type="entry name" value="LRR_dom_sf"/>
</dbReference>
<keyword evidence="2" id="KW-0677">Repeat</keyword>
<keyword evidence="1" id="KW-0433">Leucine-rich repeat</keyword>
<dbReference type="EMBL" id="NEDP02005594">
    <property type="protein sequence ID" value="OWF37178.1"/>
    <property type="molecule type" value="Genomic_DNA"/>
</dbReference>
<comment type="caution">
    <text evidence="4">The sequence shown here is derived from an EMBL/GenBank/DDBJ whole genome shotgun (WGS) entry which is preliminary data.</text>
</comment>
<reference evidence="4 5" key="1">
    <citation type="journal article" date="2017" name="Nat. Ecol. Evol.">
        <title>Scallop genome provides insights into evolution of bilaterian karyotype and development.</title>
        <authorList>
            <person name="Wang S."/>
            <person name="Zhang J."/>
            <person name="Jiao W."/>
            <person name="Li J."/>
            <person name="Xun X."/>
            <person name="Sun Y."/>
            <person name="Guo X."/>
            <person name="Huan P."/>
            <person name="Dong B."/>
            <person name="Zhang L."/>
            <person name="Hu X."/>
            <person name="Sun X."/>
            <person name="Wang J."/>
            <person name="Zhao C."/>
            <person name="Wang Y."/>
            <person name="Wang D."/>
            <person name="Huang X."/>
            <person name="Wang R."/>
            <person name="Lv J."/>
            <person name="Li Y."/>
            <person name="Zhang Z."/>
            <person name="Liu B."/>
            <person name="Lu W."/>
            <person name="Hui Y."/>
            <person name="Liang J."/>
            <person name="Zhou Z."/>
            <person name="Hou R."/>
            <person name="Li X."/>
            <person name="Liu Y."/>
            <person name="Li H."/>
            <person name="Ning X."/>
            <person name="Lin Y."/>
            <person name="Zhao L."/>
            <person name="Xing Q."/>
            <person name="Dou J."/>
            <person name="Li Y."/>
            <person name="Mao J."/>
            <person name="Guo H."/>
            <person name="Dou H."/>
            <person name="Li T."/>
            <person name="Mu C."/>
            <person name="Jiang W."/>
            <person name="Fu Q."/>
            <person name="Fu X."/>
            <person name="Miao Y."/>
            <person name="Liu J."/>
            <person name="Yu Q."/>
            <person name="Li R."/>
            <person name="Liao H."/>
            <person name="Li X."/>
            <person name="Kong Y."/>
            <person name="Jiang Z."/>
            <person name="Chourrout D."/>
            <person name="Li R."/>
            <person name="Bao Z."/>
        </authorList>
    </citation>
    <scope>NUCLEOTIDE SEQUENCE [LARGE SCALE GENOMIC DNA]</scope>
    <source>
        <strain evidence="4 5">PY_sf001</strain>
    </source>
</reference>
<dbReference type="Proteomes" id="UP000242188">
    <property type="component" value="Unassembled WGS sequence"/>
</dbReference>
<dbReference type="STRING" id="6573.A0A210PL09"/>
<accession>A0A210PL09</accession>
<evidence type="ECO:0000256" key="1">
    <source>
        <dbReference type="ARBA" id="ARBA00022614"/>
    </source>
</evidence>
<feature type="domain" description="U2A'/phosphoprotein 32 family A C-terminal" evidence="3">
    <location>
        <begin position="234"/>
        <end position="252"/>
    </location>
</feature>
<protein>
    <submittedName>
        <fullName evidence="4">Acidic leucine-rich nuclear phosphoprotein 32 family member A</fullName>
    </submittedName>
</protein>
<organism evidence="4 5">
    <name type="scientific">Mizuhopecten yessoensis</name>
    <name type="common">Japanese scallop</name>
    <name type="synonym">Patinopecten yessoensis</name>
    <dbReference type="NCBI Taxonomy" id="6573"/>
    <lineage>
        <taxon>Eukaryota</taxon>
        <taxon>Metazoa</taxon>
        <taxon>Spiralia</taxon>
        <taxon>Lophotrochozoa</taxon>
        <taxon>Mollusca</taxon>
        <taxon>Bivalvia</taxon>
        <taxon>Autobranchia</taxon>
        <taxon>Pteriomorphia</taxon>
        <taxon>Pectinida</taxon>
        <taxon>Pectinoidea</taxon>
        <taxon>Pectinidae</taxon>
        <taxon>Mizuhopecten</taxon>
    </lineage>
</organism>
<dbReference type="PANTHER" id="PTHR18849:SF4">
    <property type="entry name" value="GENE 29133-RELATED"/>
    <property type="match status" value="1"/>
</dbReference>
<dbReference type="SMART" id="SM00446">
    <property type="entry name" value="LRRcap"/>
    <property type="match status" value="1"/>
</dbReference>
<dbReference type="OrthoDB" id="1517790at2759"/>
<dbReference type="Gene3D" id="3.80.10.10">
    <property type="entry name" value="Ribonuclease Inhibitor"/>
    <property type="match status" value="1"/>
</dbReference>
<evidence type="ECO:0000256" key="2">
    <source>
        <dbReference type="ARBA" id="ARBA00022737"/>
    </source>
</evidence>